<dbReference type="SUPFAM" id="SSF56935">
    <property type="entry name" value="Porins"/>
    <property type="match status" value="1"/>
</dbReference>
<dbReference type="RefSeq" id="WP_095605444.1">
    <property type="nucleotide sequence ID" value="NZ_NSKE01000002.1"/>
</dbReference>
<dbReference type="AlphaFoldDB" id="A0A2A2GD72"/>
<protein>
    <recommendedName>
        <fullName evidence="2">SPOR domain-containing protein</fullName>
    </recommendedName>
</protein>
<reference evidence="3 4" key="1">
    <citation type="submission" date="2017-08" db="EMBL/GenBank/DDBJ databases">
        <title>Aliifodinibius alkalisoli sp. nov., isolated from saline alkaline soil.</title>
        <authorList>
            <person name="Liu D."/>
            <person name="Zhang G."/>
        </authorList>
    </citation>
    <scope>NUCLEOTIDE SEQUENCE [LARGE SCALE GENOMIC DNA]</scope>
    <source>
        <strain evidence="3 4">WN023</strain>
    </source>
</reference>
<accession>A0A2A2GD72</accession>
<proteinExistence type="predicted"/>
<dbReference type="GO" id="GO:0042834">
    <property type="term" value="F:peptidoglycan binding"/>
    <property type="evidence" value="ECO:0007669"/>
    <property type="project" value="InterPro"/>
</dbReference>
<name>A0A2A2GD72_9BACT</name>
<dbReference type="Pfam" id="PF05036">
    <property type="entry name" value="SPOR"/>
    <property type="match status" value="1"/>
</dbReference>
<comment type="caution">
    <text evidence="3">The sequence shown here is derived from an EMBL/GenBank/DDBJ whole genome shotgun (WGS) entry which is preliminary data.</text>
</comment>
<dbReference type="InterPro" id="IPR007730">
    <property type="entry name" value="SPOR-like_dom"/>
</dbReference>
<organism evidence="3 4">
    <name type="scientific">Fodinibius salipaludis</name>
    <dbReference type="NCBI Taxonomy" id="2032627"/>
    <lineage>
        <taxon>Bacteria</taxon>
        <taxon>Pseudomonadati</taxon>
        <taxon>Balneolota</taxon>
        <taxon>Balneolia</taxon>
        <taxon>Balneolales</taxon>
        <taxon>Balneolaceae</taxon>
        <taxon>Fodinibius</taxon>
    </lineage>
</organism>
<dbReference type="EMBL" id="NSKE01000002">
    <property type="protein sequence ID" value="PAU95318.1"/>
    <property type="molecule type" value="Genomic_DNA"/>
</dbReference>
<feature type="domain" description="SPOR" evidence="2">
    <location>
        <begin position="317"/>
        <end position="383"/>
    </location>
</feature>
<dbReference type="Gene3D" id="2.40.160.20">
    <property type="match status" value="1"/>
</dbReference>
<evidence type="ECO:0000259" key="2">
    <source>
        <dbReference type="Pfam" id="PF05036"/>
    </source>
</evidence>
<sequence>MTYLINKRFLLLFIIIFIPIFGYSQSYSGNDFRKLSLTFNGGVSLGDTNRGEYFLSSNFSTNTKDTYSFGGGIQYALTPAWSLELGYQRTRIRGLDSPFETQVNMISFNNIINLNQLLLLNLISERINPFLSAGVGYDLYSYSGPNEKNYNHNSSYNLGAGIAYKLSNTVDLFTHYNYHIGSNKIDNETNGWGADLINSLTGGIRINFGKPKAIHPSWKPHPADLSQSDYDLFMAQGDRIDKLHTKLDQLEKRSELNDQHLDSTIQDNRTSIDSLNVRLDILEQRMDTLELALSNLQGSINPVIVNQETGRAELLPAGHYVQIFASSGISSAQRVRNRAVAQLNSSLQNAKEKIFIIKRKQYYEVLIGVFTEFNDASNIQQIMTDFHADAYVISFPRPVNLLPDFEGLKVID</sequence>
<keyword evidence="1" id="KW-0175">Coiled coil</keyword>
<evidence type="ECO:0000313" key="3">
    <source>
        <dbReference type="EMBL" id="PAU95318.1"/>
    </source>
</evidence>
<keyword evidence="4" id="KW-1185">Reference proteome</keyword>
<dbReference type="Proteomes" id="UP000218831">
    <property type="component" value="Unassembled WGS sequence"/>
</dbReference>
<gene>
    <name evidence="3" type="ORF">CK503_03745</name>
</gene>
<dbReference type="OrthoDB" id="1523843at2"/>
<evidence type="ECO:0000256" key="1">
    <source>
        <dbReference type="SAM" id="Coils"/>
    </source>
</evidence>
<evidence type="ECO:0000313" key="4">
    <source>
        <dbReference type="Proteomes" id="UP000218831"/>
    </source>
</evidence>
<feature type="coiled-coil region" evidence="1">
    <location>
        <begin position="265"/>
        <end position="299"/>
    </location>
</feature>